<organism evidence="5 6">
    <name type="scientific">Victivallis vadensis</name>
    <dbReference type="NCBI Taxonomy" id="172901"/>
    <lineage>
        <taxon>Bacteria</taxon>
        <taxon>Pseudomonadati</taxon>
        <taxon>Lentisphaerota</taxon>
        <taxon>Lentisphaeria</taxon>
        <taxon>Victivallales</taxon>
        <taxon>Victivallaceae</taxon>
        <taxon>Victivallis</taxon>
    </lineage>
</organism>
<dbReference type="PANTHER" id="PTHR11839">
    <property type="entry name" value="UDP/ADP-SUGAR PYROPHOSPHATASE"/>
    <property type="match status" value="1"/>
</dbReference>
<keyword evidence="1 2" id="KW-0378">Hydrolase</keyword>
<evidence type="ECO:0000259" key="3">
    <source>
        <dbReference type="PROSITE" id="PS51462"/>
    </source>
</evidence>
<dbReference type="EMBL" id="JABAEW010000012">
    <property type="protein sequence ID" value="NMD86605.1"/>
    <property type="molecule type" value="Genomic_DNA"/>
</dbReference>
<dbReference type="InterPro" id="IPR020084">
    <property type="entry name" value="NUDIX_hydrolase_CS"/>
</dbReference>
<evidence type="ECO:0000313" key="5">
    <source>
        <dbReference type="EMBL" id="PVY41600.1"/>
    </source>
</evidence>
<dbReference type="AlphaFoldDB" id="A0A2U1AYU4"/>
<evidence type="ECO:0000313" key="7">
    <source>
        <dbReference type="Proteomes" id="UP000576225"/>
    </source>
</evidence>
<dbReference type="GO" id="GO:0006753">
    <property type="term" value="P:nucleoside phosphate metabolic process"/>
    <property type="evidence" value="ECO:0007669"/>
    <property type="project" value="TreeGrafter"/>
</dbReference>
<comment type="similarity">
    <text evidence="2">Belongs to the Nudix hydrolase family.</text>
</comment>
<dbReference type="RefSeq" id="WP_165832971.1">
    <property type="nucleotide sequence ID" value="NZ_CALXNT010000074.1"/>
</dbReference>
<dbReference type="PROSITE" id="PS51462">
    <property type="entry name" value="NUDIX"/>
    <property type="match status" value="1"/>
</dbReference>
<dbReference type="InterPro" id="IPR015797">
    <property type="entry name" value="NUDIX_hydrolase-like_dom_sf"/>
</dbReference>
<dbReference type="PRINTS" id="PR00502">
    <property type="entry name" value="NUDIXFAMILY"/>
</dbReference>
<name>A0A2U1AYU4_9BACT</name>
<dbReference type="InterPro" id="IPR020476">
    <property type="entry name" value="Nudix_hydrolase"/>
</dbReference>
<dbReference type="Proteomes" id="UP000245959">
    <property type="component" value="Unassembled WGS sequence"/>
</dbReference>
<evidence type="ECO:0000256" key="2">
    <source>
        <dbReference type="RuleBase" id="RU003476"/>
    </source>
</evidence>
<keyword evidence="6" id="KW-1185">Reference proteome</keyword>
<dbReference type="CDD" id="cd18888">
    <property type="entry name" value="NUDIX_ADPRase_Nudt5"/>
    <property type="match status" value="1"/>
</dbReference>
<dbReference type="EMBL" id="QEKH01000013">
    <property type="protein sequence ID" value="PVY41600.1"/>
    <property type="molecule type" value="Genomic_DNA"/>
</dbReference>
<feature type="domain" description="Nudix hydrolase" evidence="3">
    <location>
        <begin position="39"/>
        <end position="179"/>
    </location>
</feature>
<sequence length="186" mass="20657">MQQKILSRSVIGAGKFLVLKDLSFQDDRGRLRHWEAVDRDGEASAVFIIARIVPDDEILFVRQFRPPTGRLMLEFPAGLIDPGETPAETAVRELYEETGYHGKVLSVSLPGYSSPGLTGEAISLVTMEVDGDAPRNRNATPHPEDSECIECFRVSRTHLAEFVKRQESEGVGIDSKIYTMIVALQL</sequence>
<evidence type="ECO:0000256" key="1">
    <source>
        <dbReference type="ARBA" id="ARBA00022801"/>
    </source>
</evidence>
<protein>
    <submittedName>
        <fullName evidence="5">ADP-ribose pyrophosphatase</fullName>
    </submittedName>
    <submittedName>
        <fullName evidence="4">NUDIX hydrolase</fullName>
    </submittedName>
</protein>
<dbReference type="Gene3D" id="3.90.79.10">
    <property type="entry name" value="Nucleoside Triphosphate Pyrophosphohydrolase"/>
    <property type="match status" value="1"/>
</dbReference>
<accession>A0A2U1AYU4</accession>
<gene>
    <name evidence="5" type="ORF">C8D82_11373</name>
    <name evidence="4" type="ORF">HF882_08430</name>
</gene>
<evidence type="ECO:0000313" key="6">
    <source>
        <dbReference type="Proteomes" id="UP000245959"/>
    </source>
</evidence>
<evidence type="ECO:0000313" key="4">
    <source>
        <dbReference type="EMBL" id="NMD86605.1"/>
    </source>
</evidence>
<dbReference type="SUPFAM" id="SSF55811">
    <property type="entry name" value="Nudix"/>
    <property type="match status" value="1"/>
</dbReference>
<reference evidence="5 6" key="1">
    <citation type="submission" date="2018-04" db="EMBL/GenBank/DDBJ databases">
        <title>Genomic Encyclopedia of Type Strains, Phase IV (KMG-IV): sequencing the most valuable type-strain genomes for metagenomic binning, comparative biology and taxonomic classification.</title>
        <authorList>
            <person name="Goeker M."/>
        </authorList>
    </citation>
    <scope>NUCLEOTIDE SEQUENCE [LARGE SCALE GENOMIC DNA]</scope>
    <source>
        <strain evidence="5 6">DSM 14823</strain>
    </source>
</reference>
<dbReference type="PANTHER" id="PTHR11839:SF1">
    <property type="entry name" value="ADP-SUGAR PYROPHOSPHATASE"/>
    <property type="match status" value="1"/>
</dbReference>
<dbReference type="GO" id="GO:0019693">
    <property type="term" value="P:ribose phosphate metabolic process"/>
    <property type="evidence" value="ECO:0007669"/>
    <property type="project" value="TreeGrafter"/>
</dbReference>
<dbReference type="GeneID" id="78295328"/>
<dbReference type="Pfam" id="PF00293">
    <property type="entry name" value="NUDIX"/>
    <property type="match status" value="1"/>
</dbReference>
<proteinExistence type="inferred from homology"/>
<reference evidence="4 7" key="2">
    <citation type="submission" date="2020-04" db="EMBL/GenBank/DDBJ databases">
        <authorList>
            <person name="Hitch T.C.A."/>
            <person name="Wylensek D."/>
            <person name="Clavel T."/>
        </authorList>
    </citation>
    <scope>NUCLEOTIDE SEQUENCE [LARGE SCALE GENOMIC DNA]</scope>
    <source>
        <strain evidence="4 7">COR2-253-APC-1A</strain>
    </source>
</reference>
<comment type="caution">
    <text evidence="5">The sequence shown here is derived from an EMBL/GenBank/DDBJ whole genome shotgun (WGS) entry which is preliminary data.</text>
</comment>
<dbReference type="GO" id="GO:0047631">
    <property type="term" value="F:ADP-ribose diphosphatase activity"/>
    <property type="evidence" value="ECO:0007669"/>
    <property type="project" value="TreeGrafter"/>
</dbReference>
<dbReference type="InterPro" id="IPR000086">
    <property type="entry name" value="NUDIX_hydrolase_dom"/>
</dbReference>
<dbReference type="PROSITE" id="PS00893">
    <property type="entry name" value="NUDIX_BOX"/>
    <property type="match status" value="1"/>
</dbReference>
<dbReference type="Proteomes" id="UP000576225">
    <property type="component" value="Unassembled WGS sequence"/>
</dbReference>